<feature type="region of interest" description="Disordered" evidence="1">
    <location>
        <begin position="1"/>
        <end position="21"/>
    </location>
</feature>
<dbReference type="Proteomes" id="UP000540423">
    <property type="component" value="Unassembled WGS sequence"/>
</dbReference>
<evidence type="ECO:0000256" key="3">
    <source>
        <dbReference type="SAM" id="SignalP"/>
    </source>
</evidence>
<feature type="chain" id="PRO_5038799146" evidence="3">
    <location>
        <begin position="43"/>
        <end position="487"/>
    </location>
</feature>
<name>A0A7X0LR37_9ACTN</name>
<dbReference type="AlphaFoldDB" id="A0A7X0LR37"/>
<feature type="domain" description="Thioester" evidence="4">
    <location>
        <begin position="105"/>
        <end position="205"/>
    </location>
</feature>
<dbReference type="InterPro" id="IPR013552">
    <property type="entry name" value="Thioester_dom"/>
</dbReference>
<evidence type="ECO:0000313" key="6">
    <source>
        <dbReference type="Proteomes" id="UP000540423"/>
    </source>
</evidence>
<dbReference type="NCBIfam" id="NF041528">
    <property type="entry name" value="strep_LAETG"/>
    <property type="match status" value="1"/>
</dbReference>
<feature type="transmembrane region" description="Helical" evidence="2">
    <location>
        <begin position="459"/>
        <end position="477"/>
    </location>
</feature>
<comment type="caution">
    <text evidence="5">The sequence shown here is derived from an EMBL/GenBank/DDBJ whole genome shotgun (WGS) entry which is preliminary data.</text>
</comment>
<reference evidence="5 6" key="1">
    <citation type="submission" date="2020-08" db="EMBL/GenBank/DDBJ databases">
        <title>Genomic Encyclopedia of Type Strains, Phase IV (KMG-IV): sequencing the most valuable type-strain genomes for metagenomic binning, comparative biology and taxonomic classification.</title>
        <authorList>
            <person name="Goeker M."/>
        </authorList>
    </citation>
    <scope>NUCLEOTIDE SEQUENCE [LARGE SCALE GENOMIC DNA]</scope>
    <source>
        <strain evidence="5 6">DSM 40141</strain>
    </source>
</reference>
<dbReference type="Gene3D" id="1.10.150.480">
    <property type="match status" value="1"/>
</dbReference>
<accession>A0A7X0LR37</accession>
<dbReference type="EMBL" id="JACHEM010000008">
    <property type="protein sequence ID" value="MBB6437084.1"/>
    <property type="molecule type" value="Genomic_DNA"/>
</dbReference>
<evidence type="ECO:0000256" key="2">
    <source>
        <dbReference type="SAM" id="Phobius"/>
    </source>
</evidence>
<keyword evidence="2" id="KW-0472">Membrane</keyword>
<feature type="region of interest" description="Disordered" evidence="1">
    <location>
        <begin position="421"/>
        <end position="445"/>
    </location>
</feature>
<evidence type="ECO:0000259" key="4">
    <source>
        <dbReference type="Pfam" id="PF08341"/>
    </source>
</evidence>
<protein>
    <submittedName>
        <fullName evidence="5">TQXA domain-containing protein</fullName>
    </submittedName>
</protein>
<dbReference type="Pfam" id="PF08341">
    <property type="entry name" value="TED"/>
    <property type="match status" value="1"/>
</dbReference>
<organism evidence="5 6">
    <name type="scientific">Streptomyces candidus</name>
    <dbReference type="NCBI Taxonomy" id="67283"/>
    <lineage>
        <taxon>Bacteria</taxon>
        <taxon>Bacillati</taxon>
        <taxon>Actinomycetota</taxon>
        <taxon>Actinomycetes</taxon>
        <taxon>Kitasatosporales</taxon>
        <taxon>Streptomycetaceae</taxon>
        <taxon>Streptomyces</taxon>
    </lineage>
</organism>
<gene>
    <name evidence="5" type="ORF">HNQ79_003559</name>
</gene>
<dbReference type="InterPro" id="IPR023849">
    <property type="entry name" value="TQXA_dom"/>
</dbReference>
<dbReference type="RefSeq" id="WP_185032068.1">
    <property type="nucleotide sequence ID" value="NZ_BNBN01000001.1"/>
</dbReference>
<evidence type="ECO:0000313" key="5">
    <source>
        <dbReference type="EMBL" id="MBB6437084.1"/>
    </source>
</evidence>
<evidence type="ECO:0000256" key="1">
    <source>
        <dbReference type="SAM" id="MobiDB-lite"/>
    </source>
</evidence>
<dbReference type="NCBIfam" id="TIGR03934">
    <property type="entry name" value="TQXA_dom"/>
    <property type="match status" value="1"/>
</dbReference>
<keyword evidence="2" id="KW-0812">Transmembrane</keyword>
<keyword evidence="6" id="KW-1185">Reference proteome</keyword>
<feature type="signal peptide" evidence="3">
    <location>
        <begin position="1"/>
        <end position="42"/>
    </location>
</feature>
<sequence length="487" mass="49440">MTDEASASDQERHTVPSTRTTRTARLAAAALAPCLLAAGVLAGTVAGTGTAVAGDRPGDTGGAAATLGRLTVHDGVTVRDAGEEWKAEAGLFEMSVTGGGALQSYSIDLRTPAREGTSYKEVGWEQSSLHSNKNAGKLRWILENSYPQVNDLAALAEKAGAKTLDDTAAAAGTQAAIWRLSDDVDARPDDPDAQKLAAYLLRTAKSTPQPPASLTLDPPAVAGRAGERIGPVTVRTRADRATVNLAVGAPPGAAIVDKHGKAVEGVVGGSELYFRIPADAPGGTARLTVQADAPVPIGRTFVSDSHSQTQILAGASTSTVTADATVTWAAQKAEGAVPALSAKKNCAKSGIGITADNAGDAPFTFELLGFRHTIPARTSRTVTIPLQEDQAYDLTVSGPDGLTKNFKGVLDCETAGTAAIGTADAPANRPTPATGGSPDPVAAGENLAATGASPATPKIAYVAFGMIVLGAGAVVLLRKKKPVPHDG</sequence>
<keyword evidence="3" id="KW-0732">Signal</keyword>
<proteinExistence type="predicted"/>
<keyword evidence="2" id="KW-1133">Transmembrane helix</keyword>